<dbReference type="AlphaFoldDB" id="A0A4R6QRB0"/>
<evidence type="ECO:0000259" key="3">
    <source>
        <dbReference type="Pfam" id="PF05433"/>
    </source>
</evidence>
<comment type="subcellular location">
    <subcellularLocation>
        <location evidence="1">Membrane</location>
    </subcellularLocation>
</comment>
<accession>A0A4R6QRB0</accession>
<dbReference type="InParanoid" id="A0A4R6QRB0"/>
<evidence type="ECO:0000313" key="5">
    <source>
        <dbReference type="Proteomes" id="UP000295361"/>
    </source>
</evidence>
<protein>
    <submittedName>
        <fullName evidence="4">Glycine zipper 2TM protein</fullName>
    </submittedName>
</protein>
<organism evidence="4 5">
    <name type="scientific">Roseateles toxinivorans</name>
    <dbReference type="NCBI Taxonomy" id="270368"/>
    <lineage>
        <taxon>Bacteria</taxon>
        <taxon>Pseudomonadati</taxon>
        <taxon>Pseudomonadota</taxon>
        <taxon>Betaproteobacteria</taxon>
        <taxon>Burkholderiales</taxon>
        <taxon>Sphaerotilaceae</taxon>
        <taxon>Roseateles</taxon>
    </lineage>
</organism>
<gene>
    <name evidence="4" type="ORF">DES47_101170</name>
</gene>
<evidence type="ECO:0000256" key="2">
    <source>
        <dbReference type="ARBA" id="ARBA00023136"/>
    </source>
</evidence>
<dbReference type="PANTHER" id="PTHR35603">
    <property type="match status" value="1"/>
</dbReference>
<feature type="domain" description="Glycine zipper 2TM" evidence="3">
    <location>
        <begin position="66"/>
        <end position="107"/>
    </location>
</feature>
<dbReference type="GO" id="GO:0019867">
    <property type="term" value="C:outer membrane"/>
    <property type="evidence" value="ECO:0007669"/>
    <property type="project" value="InterPro"/>
</dbReference>
<name>A0A4R6QRB0_9BURK</name>
<reference evidence="4 5" key="1">
    <citation type="submission" date="2019-03" db="EMBL/GenBank/DDBJ databases">
        <title>Genomic Encyclopedia of Type Strains, Phase IV (KMG-IV): sequencing the most valuable type-strain genomes for metagenomic binning, comparative biology and taxonomic classification.</title>
        <authorList>
            <person name="Goeker M."/>
        </authorList>
    </citation>
    <scope>NUCLEOTIDE SEQUENCE [LARGE SCALE GENOMIC DNA]</scope>
    <source>
        <strain evidence="4 5">DSM 16998</strain>
    </source>
</reference>
<dbReference type="EMBL" id="SNXS01000001">
    <property type="protein sequence ID" value="TDP74120.1"/>
    <property type="molecule type" value="Genomic_DNA"/>
</dbReference>
<evidence type="ECO:0000256" key="1">
    <source>
        <dbReference type="ARBA" id="ARBA00004370"/>
    </source>
</evidence>
<keyword evidence="5" id="KW-1185">Reference proteome</keyword>
<keyword evidence="2" id="KW-0472">Membrane</keyword>
<evidence type="ECO:0000313" key="4">
    <source>
        <dbReference type="EMBL" id="TDP74120.1"/>
    </source>
</evidence>
<dbReference type="OrthoDB" id="9153931at2"/>
<dbReference type="Proteomes" id="UP000295361">
    <property type="component" value="Unassembled WGS sequence"/>
</dbReference>
<dbReference type="RefSeq" id="WP_133698777.1">
    <property type="nucleotide sequence ID" value="NZ_SNXS01000001.1"/>
</dbReference>
<dbReference type="PANTHER" id="PTHR35603:SF2">
    <property type="entry name" value="OUTER MEMBRANE LIPOPROTEIN"/>
    <property type="match status" value="1"/>
</dbReference>
<dbReference type="Pfam" id="PF05433">
    <property type="entry name" value="Rick_17kDa_Anti"/>
    <property type="match status" value="1"/>
</dbReference>
<dbReference type="PROSITE" id="PS51257">
    <property type="entry name" value="PROKAR_LIPOPROTEIN"/>
    <property type="match status" value="1"/>
</dbReference>
<dbReference type="InterPro" id="IPR051407">
    <property type="entry name" value="Bact_OM_lipoprot/Surf_antigen"/>
</dbReference>
<sequence>MNRLSRLLILVPIILGLGACAHQRHRDQDRYGQYPAAVPAQGQQTQYGTVRSIEQAQAGAKQGSGGGALAGALIGGVVGNQMGSGNGRAAMTAIGVIGGAIAGDAIERDGSGGGHTVYRVRVRLDHGGEAQYDFRELDGLKVGDRVRLENGRLHRT</sequence>
<comment type="caution">
    <text evidence="4">The sequence shown here is derived from an EMBL/GenBank/DDBJ whole genome shotgun (WGS) entry which is preliminary data.</text>
</comment>
<dbReference type="InterPro" id="IPR008816">
    <property type="entry name" value="Gly_zipper_2TM_dom"/>
</dbReference>
<proteinExistence type="predicted"/>